<accession>A0ABQ0LLA9</accession>
<dbReference type="Proteomes" id="UP000815677">
    <property type="component" value="Unassembled WGS sequence"/>
</dbReference>
<sequence>MYATSFSELPTAPDAEDPPSDFFLSYPYLLVWTDQVDLWRLSEGKLTHVCLLEEHIEKPRDYSPIFDAKNDVLVIAEPYNIPRRLRVYALHSGDHLHDIELYTRMADFELEYRPSDGHALVLLIEDVSPAFPRGRTAIVEVDLLNGVVLHERTIYLPPELSERETDRDIPPLVLEPVFFGAGDNVVATSTTRWLGKLNVLSWGPNDRDRDDAAPTQTIEFVSGLLQCDSMVPLRHYAVDERSFVLCTHECRYYEGVGYTSVRRIAVPGLSILWKAAPIPGDFHKAGTLAYVPALGLLVLSIHYDTSRGDPDRVYFQLETVVVVLDAETGEQRAVDSIDSDTEQDRIIDVQVSADEDPVLCVFWRRGEVLLVRLQEFIESGFPRESVGDGKRVQTHMYGG</sequence>
<protein>
    <recommendedName>
        <fullName evidence="3">Cleavage/polyadenylation specificity factor A subunit N-terminal domain-containing protein</fullName>
    </recommendedName>
</protein>
<reference evidence="1" key="1">
    <citation type="submission" date="2014-09" db="EMBL/GenBank/DDBJ databases">
        <title>Genome sequence of the luminous mushroom Mycena chlorophos for searching fungal bioluminescence genes.</title>
        <authorList>
            <person name="Tanaka Y."/>
            <person name="Kasuga D."/>
            <person name="Oba Y."/>
            <person name="Hase S."/>
            <person name="Sato K."/>
            <person name="Oba Y."/>
            <person name="Sakakibara Y."/>
        </authorList>
    </citation>
    <scope>NUCLEOTIDE SEQUENCE</scope>
</reference>
<dbReference type="EMBL" id="DF847482">
    <property type="protein sequence ID" value="GAT51913.1"/>
    <property type="molecule type" value="Genomic_DNA"/>
</dbReference>
<keyword evidence="2" id="KW-1185">Reference proteome</keyword>
<gene>
    <name evidence="1" type="ORF">MCHLO_09013</name>
</gene>
<evidence type="ECO:0000313" key="2">
    <source>
        <dbReference type="Proteomes" id="UP000815677"/>
    </source>
</evidence>
<evidence type="ECO:0000313" key="1">
    <source>
        <dbReference type="EMBL" id="GAT51913.1"/>
    </source>
</evidence>
<name>A0ABQ0LLA9_MYCCL</name>
<organism evidence="1 2">
    <name type="scientific">Mycena chlorophos</name>
    <name type="common">Agaric fungus</name>
    <name type="synonym">Agaricus chlorophos</name>
    <dbReference type="NCBI Taxonomy" id="658473"/>
    <lineage>
        <taxon>Eukaryota</taxon>
        <taxon>Fungi</taxon>
        <taxon>Dikarya</taxon>
        <taxon>Basidiomycota</taxon>
        <taxon>Agaricomycotina</taxon>
        <taxon>Agaricomycetes</taxon>
        <taxon>Agaricomycetidae</taxon>
        <taxon>Agaricales</taxon>
        <taxon>Marasmiineae</taxon>
        <taxon>Mycenaceae</taxon>
        <taxon>Mycena</taxon>
    </lineage>
</organism>
<proteinExistence type="predicted"/>
<evidence type="ECO:0008006" key="3">
    <source>
        <dbReference type="Google" id="ProtNLM"/>
    </source>
</evidence>